<dbReference type="PANTHER" id="PTHR33116:SF86">
    <property type="entry name" value="REVERSE TRANSCRIPTASE DOMAIN-CONTAINING PROTEIN"/>
    <property type="match status" value="1"/>
</dbReference>
<evidence type="ECO:0000313" key="2">
    <source>
        <dbReference type="Proteomes" id="UP000813463"/>
    </source>
</evidence>
<sequence>MNPLCWNFRGFGNPRAVNALRQWCVTLAPSLVFLSETKINKSAAEAQKHRLGFDCALGNHICGDSLLRDLCAEYTGPLLVSGDFNEIICYEEKEGGVDNERRAIPDFRAALEECNLRDPKLDHTPIFARLKRPKKKRRRGKKSFKFETCWLLDEACDGVAEKALKVAQGERISDEAVANCVALEKDLDDLYEKQEAFWYLRSRAADIKDGDRNTKYFHHKASQRRRRNEIKRLMDGTGQWVTEEEEIEGVVEDFYEELFTTSGPSSTAVEKVLEAVGTTISSEDNNLLLRPFTKEEIYAALCQMDPCKAPGPDGMHAIFYQKYWHIVGDDVSRYVCNILHGNCSPQPINNTNIALISKVRRPTVMSEFRPIALSNVLNKLASKAIVLRLKSILPGIISKNQSAFVPGRLVTDDALIALELFHTMKKRSKGKKGSIALKLDMSKAYDRVEWCFLVKLLLKMGFSSSWVKVVMGCVRSVEEKGIFAALKDRIWKKLQGWKEKLLSRARKEILIKSVIQAIPTYLMGVYRLPVGVIHDIQSMIAKFWWGGSGENRGVHWMNWDSMCAPKCLGGLGFRDLTIFNEALLGKQAWRLMSAPESLFGRVMRGKYYPNGEFLDSALGLSCSYSWRSIWGAKALLKEGLIWRVGNVSNINVWSDPWLTDEKGRFILSHHNDTVNYVHELMRPDTKEWDYEKITSIFEERDVRCIMAIPLSDRAPKDCLTWAYSMDDNYSVKTAYMLGKSCNFDNLHQAWIEIWKLDMTPKGVRQTVEEEGRADSCGIYWVMEGRGPKEVSTDCCYALVDLVPQK</sequence>
<name>A0ABM3RHX4_SPIOL</name>
<dbReference type="SUPFAM" id="SSF56219">
    <property type="entry name" value="DNase I-like"/>
    <property type="match status" value="1"/>
</dbReference>
<protein>
    <recommendedName>
        <fullName evidence="1">Reverse transcriptase domain-containing protein</fullName>
    </recommendedName>
</protein>
<feature type="domain" description="Reverse transcriptase" evidence="1">
    <location>
        <begin position="365"/>
        <end position="476"/>
    </location>
</feature>
<evidence type="ECO:0000313" key="3">
    <source>
        <dbReference type="RefSeq" id="XP_056695214.1"/>
    </source>
</evidence>
<proteinExistence type="predicted"/>
<reference evidence="2" key="1">
    <citation type="journal article" date="2021" name="Nat. Commun.">
        <title>Genomic analyses provide insights into spinach domestication and the genetic basis of agronomic traits.</title>
        <authorList>
            <person name="Cai X."/>
            <person name="Sun X."/>
            <person name="Xu C."/>
            <person name="Sun H."/>
            <person name="Wang X."/>
            <person name="Ge C."/>
            <person name="Zhang Z."/>
            <person name="Wang Q."/>
            <person name="Fei Z."/>
            <person name="Jiao C."/>
            <person name="Wang Q."/>
        </authorList>
    </citation>
    <scope>NUCLEOTIDE SEQUENCE [LARGE SCALE GENOMIC DNA]</scope>
    <source>
        <strain evidence="2">cv. Varoflay</strain>
    </source>
</reference>
<dbReference type="InterPro" id="IPR036691">
    <property type="entry name" value="Endo/exonu/phosph_ase_sf"/>
</dbReference>
<gene>
    <name evidence="3" type="primary">LOC130469770</name>
</gene>
<dbReference type="RefSeq" id="XP_056695214.1">
    <property type="nucleotide sequence ID" value="XM_056839236.1"/>
</dbReference>
<organism evidence="2 3">
    <name type="scientific">Spinacia oleracea</name>
    <name type="common">Spinach</name>
    <dbReference type="NCBI Taxonomy" id="3562"/>
    <lineage>
        <taxon>Eukaryota</taxon>
        <taxon>Viridiplantae</taxon>
        <taxon>Streptophyta</taxon>
        <taxon>Embryophyta</taxon>
        <taxon>Tracheophyta</taxon>
        <taxon>Spermatophyta</taxon>
        <taxon>Magnoliopsida</taxon>
        <taxon>eudicotyledons</taxon>
        <taxon>Gunneridae</taxon>
        <taxon>Pentapetalae</taxon>
        <taxon>Caryophyllales</taxon>
        <taxon>Chenopodiaceae</taxon>
        <taxon>Chenopodioideae</taxon>
        <taxon>Anserineae</taxon>
        <taxon>Spinacia</taxon>
    </lineage>
</organism>
<keyword evidence="2" id="KW-1185">Reference proteome</keyword>
<dbReference type="PANTHER" id="PTHR33116">
    <property type="entry name" value="REVERSE TRANSCRIPTASE ZINC-BINDING DOMAIN-CONTAINING PROTEIN-RELATED-RELATED"/>
    <property type="match status" value="1"/>
</dbReference>
<reference evidence="3" key="2">
    <citation type="submission" date="2025-08" db="UniProtKB">
        <authorList>
            <consortium name="RefSeq"/>
        </authorList>
    </citation>
    <scope>IDENTIFICATION</scope>
    <source>
        <tissue evidence="3">Leaf</tissue>
    </source>
</reference>
<accession>A0ABM3RHX4</accession>
<dbReference type="InterPro" id="IPR000477">
    <property type="entry name" value="RT_dom"/>
</dbReference>
<evidence type="ECO:0000259" key="1">
    <source>
        <dbReference type="Pfam" id="PF00078"/>
    </source>
</evidence>
<dbReference type="Pfam" id="PF00078">
    <property type="entry name" value="RVT_1"/>
    <property type="match status" value="1"/>
</dbReference>
<dbReference type="SUPFAM" id="SSF56672">
    <property type="entry name" value="DNA/RNA polymerases"/>
    <property type="match status" value="1"/>
</dbReference>
<dbReference type="InterPro" id="IPR043502">
    <property type="entry name" value="DNA/RNA_pol_sf"/>
</dbReference>
<dbReference type="GeneID" id="130469770"/>
<dbReference type="Proteomes" id="UP000813463">
    <property type="component" value="Chromosome 3"/>
</dbReference>